<reference evidence="1" key="1">
    <citation type="submission" date="2017-05" db="EMBL/GenBank/DDBJ databases">
        <authorList>
            <person name="Song R."/>
            <person name="Chenine A.L."/>
            <person name="Ruprecht R.M."/>
        </authorList>
    </citation>
    <scope>NUCLEOTIDE SEQUENCE</scope>
    <source>
        <strain evidence="1">A64477</strain>
        <plasmid evidence="1">pKP64477d</plasmid>
    </source>
</reference>
<proteinExistence type="predicted"/>
<protein>
    <submittedName>
        <fullName evidence="1">Uncharacterized protein</fullName>
    </submittedName>
</protein>
<dbReference type="EMBL" id="MF150120">
    <property type="protein sequence ID" value="ASF81287.1"/>
    <property type="molecule type" value="Genomic_DNA"/>
</dbReference>
<dbReference type="AlphaFoldDB" id="A0A1C8Y8E4"/>
<name>A0A1C8Y8E4_KLEPN</name>
<accession>A0A1C8Y8E4</accession>
<geneLocation type="plasmid" evidence="1">
    <name>pKP64477d</name>
</geneLocation>
<organism evidence="1">
    <name type="scientific">Klebsiella pneumoniae</name>
    <dbReference type="NCBI Taxonomy" id="573"/>
    <lineage>
        <taxon>Bacteria</taxon>
        <taxon>Pseudomonadati</taxon>
        <taxon>Pseudomonadota</taxon>
        <taxon>Gammaproteobacteria</taxon>
        <taxon>Enterobacterales</taxon>
        <taxon>Enterobacteriaceae</taxon>
        <taxon>Klebsiella/Raoultella group</taxon>
        <taxon>Klebsiella</taxon>
        <taxon>Klebsiella pneumoniae complex</taxon>
    </lineage>
</organism>
<keyword evidence="1" id="KW-0614">Plasmid</keyword>
<gene>
    <name evidence="1" type="ORF">KP64477d_00021</name>
</gene>
<dbReference type="RefSeq" id="WP_228717771.1">
    <property type="nucleotide sequence ID" value="NZ_MF150120.1"/>
</dbReference>
<evidence type="ECO:0000313" key="1">
    <source>
        <dbReference type="EMBL" id="ASF81287.1"/>
    </source>
</evidence>
<sequence length="93" mass="11131">MRQKMNEVLSDRKNKGNVTYRIVVSEDATRLFIELEKLMKVRSKEADKKTTKKVVFQKSFYYEEFCNVKDEIDDPILLKFYTDTIGKVQNHEF</sequence>